<evidence type="ECO:0000313" key="1">
    <source>
        <dbReference type="EMBL" id="TCO31629.1"/>
    </source>
</evidence>
<dbReference type="RefSeq" id="WP_132187357.1">
    <property type="nucleotide sequence ID" value="NZ_SLWM01000001.1"/>
</dbReference>
<evidence type="ECO:0000313" key="2">
    <source>
        <dbReference type="Proteomes" id="UP000295818"/>
    </source>
</evidence>
<proteinExistence type="predicted"/>
<gene>
    <name evidence="1" type="ORF">EV644_101270</name>
</gene>
<dbReference type="Proteomes" id="UP000295818">
    <property type="component" value="Unassembled WGS sequence"/>
</dbReference>
<evidence type="ECO:0008006" key="3">
    <source>
        <dbReference type="Google" id="ProtNLM"/>
    </source>
</evidence>
<protein>
    <recommendedName>
        <fullName evidence="3">Phosphotransferase family enzyme</fullName>
    </recommendedName>
</protein>
<name>A0ABY2BVL8_9ACTN</name>
<accession>A0ABY2BVL8</accession>
<keyword evidence="2" id="KW-1185">Reference proteome</keyword>
<comment type="caution">
    <text evidence="1">The sequence shown here is derived from an EMBL/GenBank/DDBJ whole genome shotgun (WGS) entry which is preliminary data.</text>
</comment>
<dbReference type="EMBL" id="SLWM01000001">
    <property type="protein sequence ID" value="TCO31629.1"/>
    <property type="molecule type" value="Genomic_DNA"/>
</dbReference>
<sequence length="62" mass="6417">MSYGDACPQNLLVPADQPDGFVAIDWTASGLVAAGDDLGQLLIGRAHSGELGARSSRTCANW</sequence>
<organism evidence="1 2">
    <name type="scientific">Kribbella orskensis</name>
    <dbReference type="NCBI Taxonomy" id="2512216"/>
    <lineage>
        <taxon>Bacteria</taxon>
        <taxon>Bacillati</taxon>
        <taxon>Actinomycetota</taxon>
        <taxon>Actinomycetes</taxon>
        <taxon>Propionibacteriales</taxon>
        <taxon>Kribbellaceae</taxon>
        <taxon>Kribbella</taxon>
    </lineage>
</organism>
<reference evidence="1 2" key="1">
    <citation type="journal article" date="2015" name="Stand. Genomic Sci.">
        <title>Genomic Encyclopedia of Bacterial and Archaeal Type Strains, Phase III: the genomes of soil and plant-associated and newly described type strains.</title>
        <authorList>
            <person name="Whitman W.B."/>
            <person name="Woyke T."/>
            <person name="Klenk H.P."/>
            <person name="Zhou Y."/>
            <person name="Lilburn T.G."/>
            <person name="Beck B.J."/>
            <person name="De Vos P."/>
            <person name="Vandamme P."/>
            <person name="Eisen J.A."/>
            <person name="Garrity G."/>
            <person name="Hugenholtz P."/>
            <person name="Kyrpides N.C."/>
        </authorList>
    </citation>
    <scope>NUCLEOTIDE SEQUENCE [LARGE SCALE GENOMIC DNA]</scope>
    <source>
        <strain evidence="1 2">VKM Ac-2538</strain>
    </source>
</reference>